<evidence type="ECO:0000256" key="1">
    <source>
        <dbReference type="SAM" id="Phobius"/>
    </source>
</evidence>
<accession>A0A2M3ZN43</accession>
<reference evidence="2" key="1">
    <citation type="submission" date="2018-01" db="EMBL/GenBank/DDBJ databases">
        <title>An insight into the sialome of Amazonian anophelines.</title>
        <authorList>
            <person name="Ribeiro J.M."/>
            <person name="Scarpassa V."/>
            <person name="Calvo E."/>
        </authorList>
    </citation>
    <scope>NUCLEOTIDE SEQUENCE</scope>
    <source>
        <tissue evidence="2">Salivary glands</tissue>
    </source>
</reference>
<sequence length="90" mass="10360">MLIVQAHALLQHHQPMVAIRFATLVVLGAGFRTLYILQKLNLVRSGPDALTEHHLTEVLHRRIALIDRTEIEVMVLVRNDRLFRVEPVHV</sequence>
<keyword evidence="1" id="KW-1133">Transmembrane helix</keyword>
<keyword evidence="1" id="KW-0812">Transmembrane</keyword>
<dbReference type="AlphaFoldDB" id="A0A2M3ZN43"/>
<organism evidence="2">
    <name type="scientific">Anopheles braziliensis</name>
    <dbReference type="NCBI Taxonomy" id="58242"/>
    <lineage>
        <taxon>Eukaryota</taxon>
        <taxon>Metazoa</taxon>
        <taxon>Ecdysozoa</taxon>
        <taxon>Arthropoda</taxon>
        <taxon>Hexapoda</taxon>
        <taxon>Insecta</taxon>
        <taxon>Pterygota</taxon>
        <taxon>Neoptera</taxon>
        <taxon>Endopterygota</taxon>
        <taxon>Diptera</taxon>
        <taxon>Nematocera</taxon>
        <taxon>Culicoidea</taxon>
        <taxon>Culicidae</taxon>
        <taxon>Anophelinae</taxon>
        <taxon>Anopheles</taxon>
    </lineage>
</organism>
<dbReference type="EMBL" id="GGFM01009161">
    <property type="protein sequence ID" value="MBW29912.1"/>
    <property type="molecule type" value="Transcribed_RNA"/>
</dbReference>
<proteinExistence type="predicted"/>
<name>A0A2M3ZN43_9DIPT</name>
<feature type="transmembrane region" description="Helical" evidence="1">
    <location>
        <begin position="17"/>
        <end position="37"/>
    </location>
</feature>
<protein>
    <submittedName>
        <fullName evidence="2">Putative secreted peptide</fullName>
    </submittedName>
</protein>
<keyword evidence="1" id="KW-0472">Membrane</keyword>
<evidence type="ECO:0000313" key="2">
    <source>
        <dbReference type="EMBL" id="MBW29912.1"/>
    </source>
</evidence>